<evidence type="ECO:0000313" key="2">
    <source>
        <dbReference type="Proteomes" id="UP000034739"/>
    </source>
</evidence>
<dbReference type="Proteomes" id="UP000034739">
    <property type="component" value="Unassembled WGS sequence"/>
</dbReference>
<sequence>MTFEDLQKTIGIQFKNVELLKQA</sequence>
<proteinExistence type="predicted"/>
<name>A0A0G1TV40_9BACT</name>
<comment type="caution">
    <text evidence="1">The sequence shown here is derived from an EMBL/GenBank/DDBJ whole genome shotgun (WGS) entry which is preliminary data.</text>
</comment>
<organism evidence="1 2">
    <name type="scientific">Candidatus Gottesmanbacteria bacterium GW2011_GWA2_47_9</name>
    <dbReference type="NCBI Taxonomy" id="1618445"/>
    <lineage>
        <taxon>Bacteria</taxon>
        <taxon>Candidatus Gottesmaniibacteriota</taxon>
    </lineage>
</organism>
<dbReference type="EMBL" id="LCOY01000071">
    <property type="protein sequence ID" value="KKU85696.1"/>
    <property type="molecule type" value="Genomic_DNA"/>
</dbReference>
<accession>A0A0G1TV40</accession>
<evidence type="ECO:0000313" key="1">
    <source>
        <dbReference type="EMBL" id="KKU85696.1"/>
    </source>
</evidence>
<gene>
    <name evidence="1" type="ORF">UY16_C0071G0007</name>
</gene>
<feature type="non-terminal residue" evidence="1">
    <location>
        <position position="23"/>
    </location>
</feature>
<dbReference type="AlphaFoldDB" id="A0A0G1TV40"/>
<reference evidence="1 2" key="1">
    <citation type="journal article" date="2015" name="Nature">
        <title>rRNA introns, odd ribosomes, and small enigmatic genomes across a large radiation of phyla.</title>
        <authorList>
            <person name="Brown C.T."/>
            <person name="Hug L.A."/>
            <person name="Thomas B.C."/>
            <person name="Sharon I."/>
            <person name="Castelle C.J."/>
            <person name="Singh A."/>
            <person name="Wilkins M.J."/>
            <person name="Williams K.H."/>
            <person name="Banfield J.F."/>
        </authorList>
    </citation>
    <scope>NUCLEOTIDE SEQUENCE [LARGE SCALE GENOMIC DNA]</scope>
</reference>
<protein>
    <submittedName>
        <fullName evidence="1">Uncharacterized protein</fullName>
    </submittedName>
</protein>